<proteinExistence type="predicted"/>
<sequence>METEVLHRDGFGGSLQVDNVQSLASQNLKDIPSRYIRPEVEDLVKADESRYKTISHEEFVKLTISSKLDGKGLLDQMKL</sequence>
<dbReference type="EMBL" id="AWWV01010782">
    <property type="protein sequence ID" value="OMO77201.1"/>
    <property type="molecule type" value="Genomic_DNA"/>
</dbReference>
<evidence type="ECO:0000313" key="1">
    <source>
        <dbReference type="EMBL" id="OMO77201.1"/>
    </source>
</evidence>
<dbReference type="Gramene" id="OMO77201">
    <property type="protein sequence ID" value="OMO77201"/>
    <property type="gene ID" value="CCACVL1_15167"/>
</dbReference>
<organism evidence="1 2">
    <name type="scientific">Corchorus capsularis</name>
    <name type="common">Jute</name>
    <dbReference type="NCBI Taxonomy" id="210143"/>
    <lineage>
        <taxon>Eukaryota</taxon>
        <taxon>Viridiplantae</taxon>
        <taxon>Streptophyta</taxon>
        <taxon>Embryophyta</taxon>
        <taxon>Tracheophyta</taxon>
        <taxon>Spermatophyta</taxon>
        <taxon>Magnoliopsida</taxon>
        <taxon>eudicotyledons</taxon>
        <taxon>Gunneridae</taxon>
        <taxon>Pentapetalae</taxon>
        <taxon>rosids</taxon>
        <taxon>malvids</taxon>
        <taxon>Malvales</taxon>
        <taxon>Malvaceae</taxon>
        <taxon>Grewioideae</taxon>
        <taxon>Apeibeae</taxon>
        <taxon>Corchorus</taxon>
    </lineage>
</organism>
<reference evidence="1 2" key="1">
    <citation type="submission" date="2013-09" db="EMBL/GenBank/DDBJ databases">
        <title>Corchorus capsularis genome sequencing.</title>
        <authorList>
            <person name="Alam M."/>
            <person name="Haque M.S."/>
            <person name="Islam M.S."/>
            <person name="Emdad E.M."/>
            <person name="Islam M.M."/>
            <person name="Ahmed B."/>
            <person name="Halim A."/>
            <person name="Hossen Q.M.M."/>
            <person name="Hossain M.Z."/>
            <person name="Ahmed R."/>
            <person name="Khan M.M."/>
            <person name="Islam R."/>
            <person name="Rashid M.M."/>
            <person name="Khan S.A."/>
            <person name="Rahman M.S."/>
            <person name="Alam M."/>
        </authorList>
    </citation>
    <scope>NUCLEOTIDE SEQUENCE [LARGE SCALE GENOMIC DNA]</scope>
    <source>
        <strain evidence="2">cv. CVL-1</strain>
        <tissue evidence="1">Whole seedling</tissue>
    </source>
</reference>
<dbReference type="AlphaFoldDB" id="A0A1R3I3X8"/>
<gene>
    <name evidence="1" type="ORF">CCACVL1_15167</name>
</gene>
<dbReference type="Proteomes" id="UP000188268">
    <property type="component" value="Unassembled WGS sequence"/>
</dbReference>
<dbReference type="STRING" id="210143.A0A1R3I3X8"/>
<dbReference type="OrthoDB" id="288590at2759"/>
<comment type="caution">
    <text evidence="1">The sequence shown here is derived from an EMBL/GenBank/DDBJ whole genome shotgun (WGS) entry which is preliminary data.</text>
</comment>
<protein>
    <submittedName>
        <fullName evidence="1">Uncharacterized protein</fullName>
    </submittedName>
</protein>
<keyword evidence="2" id="KW-1185">Reference proteome</keyword>
<accession>A0A1R3I3X8</accession>
<evidence type="ECO:0000313" key="2">
    <source>
        <dbReference type="Proteomes" id="UP000188268"/>
    </source>
</evidence>
<name>A0A1R3I3X8_COCAP</name>